<dbReference type="SMART" id="SM00448">
    <property type="entry name" value="REC"/>
    <property type="match status" value="1"/>
</dbReference>
<evidence type="ECO:0000259" key="5">
    <source>
        <dbReference type="PROSITE" id="PS50110"/>
    </source>
</evidence>
<keyword evidence="1 4" id="KW-0597">Phosphoprotein</keyword>
<dbReference type="OrthoDB" id="582170at2"/>
<name>A0A3S3SEZ6_9HYPH</name>
<dbReference type="RefSeq" id="WP_128442682.1">
    <property type="nucleotide sequence ID" value="NZ_SBIP01000002.1"/>
</dbReference>
<dbReference type="PANTHER" id="PTHR48111">
    <property type="entry name" value="REGULATOR OF RPOS"/>
    <property type="match status" value="1"/>
</dbReference>
<evidence type="ECO:0000256" key="1">
    <source>
        <dbReference type="ARBA" id="ARBA00022553"/>
    </source>
</evidence>
<dbReference type="InterPro" id="IPR001789">
    <property type="entry name" value="Sig_transdc_resp-reg_receiver"/>
</dbReference>
<sequence length="138" mass="14767">MRKADGSLRILVVEDEMTIAMLVEDMLTELGHQVIDLAMRLPYAAELARTAAFDLAILDINLDGRKSFPVADILKERGIPFIFATGYGAAGLDAAYVGYPVLTKPFLVQDLGAAIAGLGLDGCRDDARHSTSPGHPNP</sequence>
<dbReference type="InterPro" id="IPR011006">
    <property type="entry name" value="CheY-like_superfamily"/>
</dbReference>
<keyword evidence="3" id="KW-0238">DNA-binding</keyword>
<dbReference type="Proteomes" id="UP000287687">
    <property type="component" value="Unassembled WGS sequence"/>
</dbReference>
<dbReference type="GO" id="GO:0000156">
    <property type="term" value="F:phosphorelay response regulator activity"/>
    <property type="evidence" value="ECO:0007669"/>
    <property type="project" value="TreeGrafter"/>
</dbReference>
<evidence type="ECO:0000256" key="2">
    <source>
        <dbReference type="ARBA" id="ARBA00023012"/>
    </source>
</evidence>
<evidence type="ECO:0000256" key="4">
    <source>
        <dbReference type="PROSITE-ProRule" id="PRU00169"/>
    </source>
</evidence>
<dbReference type="InterPro" id="IPR039420">
    <property type="entry name" value="WalR-like"/>
</dbReference>
<accession>A0A3S3SEZ6</accession>
<dbReference type="GO" id="GO:0000976">
    <property type="term" value="F:transcription cis-regulatory region binding"/>
    <property type="evidence" value="ECO:0007669"/>
    <property type="project" value="TreeGrafter"/>
</dbReference>
<dbReference type="GO" id="GO:0006355">
    <property type="term" value="P:regulation of DNA-templated transcription"/>
    <property type="evidence" value="ECO:0007669"/>
    <property type="project" value="TreeGrafter"/>
</dbReference>
<keyword evidence="2" id="KW-0902">Two-component regulatory system</keyword>
<protein>
    <submittedName>
        <fullName evidence="6">Response regulator</fullName>
    </submittedName>
</protein>
<gene>
    <name evidence="6" type="ORF">EPK99_08920</name>
</gene>
<evidence type="ECO:0000313" key="7">
    <source>
        <dbReference type="Proteomes" id="UP000287687"/>
    </source>
</evidence>
<comment type="caution">
    <text evidence="6">The sequence shown here is derived from an EMBL/GenBank/DDBJ whole genome shotgun (WGS) entry which is preliminary data.</text>
</comment>
<organism evidence="6 7">
    <name type="scientific">Neorhizobium lilium</name>
    <dbReference type="NCBI Taxonomy" id="2503024"/>
    <lineage>
        <taxon>Bacteria</taxon>
        <taxon>Pseudomonadati</taxon>
        <taxon>Pseudomonadota</taxon>
        <taxon>Alphaproteobacteria</taxon>
        <taxon>Hyphomicrobiales</taxon>
        <taxon>Rhizobiaceae</taxon>
        <taxon>Rhizobium/Agrobacterium group</taxon>
        <taxon>Neorhizobium</taxon>
    </lineage>
</organism>
<proteinExistence type="predicted"/>
<keyword evidence="7" id="KW-1185">Reference proteome</keyword>
<dbReference type="AlphaFoldDB" id="A0A3S3SEZ6"/>
<feature type="modified residue" description="4-aspartylphosphate" evidence="4">
    <location>
        <position position="59"/>
    </location>
</feature>
<dbReference type="GO" id="GO:0005829">
    <property type="term" value="C:cytosol"/>
    <property type="evidence" value="ECO:0007669"/>
    <property type="project" value="TreeGrafter"/>
</dbReference>
<dbReference type="EMBL" id="SBIP01000002">
    <property type="protein sequence ID" value="RWX78705.1"/>
    <property type="molecule type" value="Genomic_DNA"/>
</dbReference>
<dbReference type="PROSITE" id="PS50110">
    <property type="entry name" value="RESPONSE_REGULATORY"/>
    <property type="match status" value="1"/>
</dbReference>
<dbReference type="SUPFAM" id="SSF52172">
    <property type="entry name" value="CheY-like"/>
    <property type="match status" value="1"/>
</dbReference>
<dbReference type="PANTHER" id="PTHR48111:SF40">
    <property type="entry name" value="PHOSPHATE REGULON TRANSCRIPTIONAL REGULATORY PROTEIN PHOB"/>
    <property type="match status" value="1"/>
</dbReference>
<dbReference type="Pfam" id="PF00072">
    <property type="entry name" value="Response_reg"/>
    <property type="match status" value="1"/>
</dbReference>
<evidence type="ECO:0000313" key="6">
    <source>
        <dbReference type="EMBL" id="RWX78705.1"/>
    </source>
</evidence>
<reference evidence="6 7" key="1">
    <citation type="submission" date="2019-01" db="EMBL/GenBank/DDBJ databases">
        <title>The draft genome of Rhizobium sp. 24NR.</title>
        <authorList>
            <person name="Liu L."/>
            <person name="Liang L."/>
            <person name="Shi S."/>
            <person name="Xu L."/>
            <person name="Wang X."/>
            <person name="Li L."/>
            <person name="Zhang X."/>
        </authorList>
    </citation>
    <scope>NUCLEOTIDE SEQUENCE [LARGE SCALE GENOMIC DNA]</scope>
    <source>
        <strain evidence="6 7">24NR</strain>
    </source>
</reference>
<dbReference type="Gene3D" id="3.40.50.2300">
    <property type="match status" value="1"/>
</dbReference>
<feature type="domain" description="Response regulatory" evidence="5">
    <location>
        <begin position="9"/>
        <end position="119"/>
    </location>
</feature>
<evidence type="ECO:0000256" key="3">
    <source>
        <dbReference type="ARBA" id="ARBA00023125"/>
    </source>
</evidence>
<dbReference type="GO" id="GO:0032993">
    <property type="term" value="C:protein-DNA complex"/>
    <property type="evidence" value="ECO:0007669"/>
    <property type="project" value="TreeGrafter"/>
</dbReference>